<accession>A0A4U1CD09</accession>
<gene>
    <name evidence="1" type="ORF">FA047_18250</name>
</gene>
<sequence>MTSTIEPSEQLTTLPISELRVGDQLINLGPVLEINELADSFSLVIDRMQERQVWRFNKDEELLISSDK</sequence>
<comment type="caution">
    <text evidence="1">The sequence shown here is derived from an EMBL/GenBank/DDBJ whole genome shotgun (WGS) entry which is preliminary data.</text>
</comment>
<protein>
    <submittedName>
        <fullName evidence="1">Uncharacterized protein</fullName>
    </submittedName>
</protein>
<dbReference type="Proteomes" id="UP000307244">
    <property type="component" value="Unassembled WGS sequence"/>
</dbReference>
<name>A0A4U1CD09_9SPHI</name>
<dbReference type="EMBL" id="SWBQ01000006">
    <property type="protein sequence ID" value="TKC03896.1"/>
    <property type="molecule type" value="Genomic_DNA"/>
</dbReference>
<evidence type="ECO:0000313" key="1">
    <source>
        <dbReference type="EMBL" id="TKC03896.1"/>
    </source>
</evidence>
<organism evidence="1 2">
    <name type="scientific">Pedobacter frigoris</name>
    <dbReference type="NCBI Taxonomy" id="2571272"/>
    <lineage>
        <taxon>Bacteria</taxon>
        <taxon>Pseudomonadati</taxon>
        <taxon>Bacteroidota</taxon>
        <taxon>Sphingobacteriia</taxon>
        <taxon>Sphingobacteriales</taxon>
        <taxon>Sphingobacteriaceae</taxon>
        <taxon>Pedobacter</taxon>
    </lineage>
</organism>
<proteinExistence type="predicted"/>
<dbReference type="RefSeq" id="WP_136837534.1">
    <property type="nucleotide sequence ID" value="NZ_SWBQ01000006.1"/>
</dbReference>
<evidence type="ECO:0000313" key="2">
    <source>
        <dbReference type="Proteomes" id="UP000307244"/>
    </source>
</evidence>
<dbReference type="OrthoDB" id="771492at2"/>
<keyword evidence="2" id="KW-1185">Reference proteome</keyword>
<reference evidence="1 2" key="1">
    <citation type="submission" date="2019-04" db="EMBL/GenBank/DDBJ databases">
        <title>Pedobacter sp. RP-3-15 sp. nov., isolated from Arctic soil.</title>
        <authorList>
            <person name="Dahal R.H."/>
            <person name="Kim D.-U."/>
        </authorList>
    </citation>
    <scope>NUCLEOTIDE SEQUENCE [LARGE SCALE GENOMIC DNA]</scope>
    <source>
        <strain evidence="1 2">RP-3-15</strain>
    </source>
</reference>
<dbReference type="AlphaFoldDB" id="A0A4U1CD09"/>